<dbReference type="Proteomes" id="UP000324800">
    <property type="component" value="Unassembled WGS sequence"/>
</dbReference>
<sequence length="99" mass="10924">MAAHQKFGTQAETPISIIIFRNGDVHDKGKKVTLKKTIKTMDQLYQIATQEVQLVTGACRKLVTKDGTQIKNLTDFTEGLKVVALAGEPLNKEKMPKAL</sequence>
<dbReference type="Pfam" id="PF03607">
    <property type="entry name" value="DCX"/>
    <property type="match status" value="1"/>
</dbReference>
<evidence type="ECO:0000313" key="3">
    <source>
        <dbReference type="Proteomes" id="UP000324800"/>
    </source>
</evidence>
<dbReference type="PANTHER" id="PTHR23004">
    <property type="entry name" value="DOUBLECORTIN DOMAIN CONTAINING 2"/>
    <property type="match status" value="1"/>
</dbReference>
<accession>A0A5J4WSU1</accession>
<dbReference type="GO" id="GO:0005874">
    <property type="term" value="C:microtubule"/>
    <property type="evidence" value="ECO:0007669"/>
    <property type="project" value="TreeGrafter"/>
</dbReference>
<protein>
    <recommendedName>
        <fullName evidence="1">Doublecortin domain-containing protein</fullName>
    </recommendedName>
</protein>
<evidence type="ECO:0000259" key="1">
    <source>
        <dbReference type="PROSITE" id="PS50309"/>
    </source>
</evidence>
<dbReference type="SUPFAM" id="SSF89837">
    <property type="entry name" value="Doublecortin (DC)"/>
    <property type="match status" value="1"/>
</dbReference>
<feature type="domain" description="Doublecortin" evidence="1">
    <location>
        <begin position="15"/>
        <end position="96"/>
    </location>
</feature>
<name>A0A5J4WSU1_9EUKA</name>
<reference evidence="2 3" key="1">
    <citation type="submission" date="2019-03" db="EMBL/GenBank/DDBJ databases">
        <title>Single cell metagenomics reveals metabolic interactions within the superorganism composed of flagellate Streblomastix strix and complex community of Bacteroidetes bacteria on its surface.</title>
        <authorList>
            <person name="Treitli S.C."/>
            <person name="Kolisko M."/>
            <person name="Husnik F."/>
            <person name="Keeling P."/>
            <person name="Hampl V."/>
        </authorList>
    </citation>
    <scope>NUCLEOTIDE SEQUENCE [LARGE SCALE GENOMIC DNA]</scope>
    <source>
        <strain evidence="2">ST1C</strain>
    </source>
</reference>
<dbReference type="PROSITE" id="PS50309">
    <property type="entry name" value="DC"/>
    <property type="match status" value="1"/>
</dbReference>
<gene>
    <name evidence="2" type="ORF">EZS28_006361</name>
</gene>
<dbReference type="EMBL" id="SNRW01001032">
    <property type="protein sequence ID" value="KAA6398114.1"/>
    <property type="molecule type" value="Genomic_DNA"/>
</dbReference>
<comment type="caution">
    <text evidence="2">The sequence shown here is derived from an EMBL/GenBank/DDBJ whole genome shotgun (WGS) entry which is preliminary data.</text>
</comment>
<dbReference type="InterPro" id="IPR003533">
    <property type="entry name" value="Doublecortin_dom"/>
</dbReference>
<dbReference type="GO" id="GO:0035556">
    <property type="term" value="P:intracellular signal transduction"/>
    <property type="evidence" value="ECO:0007669"/>
    <property type="project" value="InterPro"/>
</dbReference>
<dbReference type="PANTHER" id="PTHR23004:SF11">
    <property type="entry name" value="PROTEIN RPI-1"/>
    <property type="match status" value="1"/>
</dbReference>
<dbReference type="OrthoDB" id="1738954at2759"/>
<dbReference type="SMART" id="SM00537">
    <property type="entry name" value="DCX"/>
    <property type="match status" value="1"/>
</dbReference>
<dbReference type="Gene3D" id="3.10.20.230">
    <property type="entry name" value="Doublecortin domain"/>
    <property type="match status" value="1"/>
</dbReference>
<dbReference type="CDD" id="cd01617">
    <property type="entry name" value="DCX"/>
    <property type="match status" value="1"/>
</dbReference>
<dbReference type="InterPro" id="IPR036572">
    <property type="entry name" value="Doublecortin_dom_sf"/>
</dbReference>
<organism evidence="2 3">
    <name type="scientific">Streblomastix strix</name>
    <dbReference type="NCBI Taxonomy" id="222440"/>
    <lineage>
        <taxon>Eukaryota</taxon>
        <taxon>Metamonada</taxon>
        <taxon>Preaxostyla</taxon>
        <taxon>Oxymonadida</taxon>
        <taxon>Streblomastigidae</taxon>
        <taxon>Streblomastix</taxon>
    </lineage>
</organism>
<evidence type="ECO:0000313" key="2">
    <source>
        <dbReference type="EMBL" id="KAA6398114.1"/>
    </source>
</evidence>
<dbReference type="GO" id="GO:0005815">
    <property type="term" value="C:microtubule organizing center"/>
    <property type="evidence" value="ECO:0007669"/>
    <property type="project" value="TreeGrafter"/>
</dbReference>
<proteinExistence type="predicted"/>
<dbReference type="AlphaFoldDB" id="A0A5J4WSU1"/>